<evidence type="ECO:0000313" key="1">
    <source>
        <dbReference type="EMBL" id="PSL42297.1"/>
    </source>
</evidence>
<accession>A0A2P8H7U0</accession>
<gene>
    <name evidence="1" type="ORF">CLV51_1155</name>
</gene>
<protein>
    <submittedName>
        <fullName evidence="1">Protein gp37</fullName>
    </submittedName>
</protein>
<sequence length="241" mass="28081">MAQSSIEWTEMTWNPTTGCDKISAGCKYCYAEIMSKRLQSMGVEKYKDNFEVRTHEEALSIPYTWKHSKVVFVNSMSDLFHKDISLDFIKKVFNVMNNNPQHVFQVLTKRAERLFELHGELKWTHNIWMGVSVENDKVRNRIDFLRQTKARVKFLSLEPLIGPLNNLNLESIDWVIVGGESGHKPRPMKPDWVLDIQEQCENKSVAFFFKQWGGKNKKAAGRILNGRTYDEMPEIELQHSV</sequence>
<name>A0A2P8H7U0_CHINA</name>
<dbReference type="Proteomes" id="UP000240971">
    <property type="component" value="Unassembled WGS sequence"/>
</dbReference>
<keyword evidence="2" id="KW-1185">Reference proteome</keyword>
<dbReference type="OrthoDB" id="9787478at2"/>
<organism evidence="1 2">
    <name type="scientific">Chitinophaga niastensis</name>
    <dbReference type="NCBI Taxonomy" id="536980"/>
    <lineage>
        <taxon>Bacteria</taxon>
        <taxon>Pseudomonadati</taxon>
        <taxon>Bacteroidota</taxon>
        <taxon>Chitinophagia</taxon>
        <taxon>Chitinophagales</taxon>
        <taxon>Chitinophagaceae</taxon>
        <taxon>Chitinophaga</taxon>
    </lineage>
</organism>
<dbReference type="EMBL" id="PYAW01000015">
    <property type="protein sequence ID" value="PSL42297.1"/>
    <property type="molecule type" value="Genomic_DNA"/>
</dbReference>
<comment type="caution">
    <text evidence="1">The sequence shown here is derived from an EMBL/GenBank/DDBJ whole genome shotgun (WGS) entry which is preliminary data.</text>
</comment>
<dbReference type="AlphaFoldDB" id="A0A2P8H7U0"/>
<dbReference type="RefSeq" id="WP_106531542.1">
    <property type="nucleotide sequence ID" value="NZ_PYAW01000015.1"/>
</dbReference>
<reference evidence="1 2" key="1">
    <citation type="submission" date="2018-03" db="EMBL/GenBank/DDBJ databases">
        <title>Genomic Encyclopedia of Archaeal and Bacterial Type Strains, Phase II (KMG-II): from individual species to whole genera.</title>
        <authorList>
            <person name="Goeker M."/>
        </authorList>
    </citation>
    <scope>NUCLEOTIDE SEQUENCE [LARGE SCALE GENOMIC DNA]</scope>
    <source>
        <strain evidence="1 2">DSM 24859</strain>
    </source>
</reference>
<proteinExistence type="predicted"/>
<evidence type="ECO:0000313" key="2">
    <source>
        <dbReference type="Proteomes" id="UP000240971"/>
    </source>
</evidence>
<dbReference type="Pfam" id="PF07505">
    <property type="entry name" value="DUF5131"/>
    <property type="match status" value="1"/>
</dbReference>
<dbReference type="InterPro" id="IPR011101">
    <property type="entry name" value="DUF5131"/>
</dbReference>